<gene>
    <name evidence="4" type="ORF">BBK14_22305</name>
</gene>
<keyword evidence="4" id="KW-0238">DNA-binding</keyword>
<dbReference type="PANTHER" id="PTHR21180">
    <property type="entry name" value="ENDONUCLEASE/EXONUCLEASE/PHOSPHATASE FAMILY DOMAIN-CONTAINING PROTEIN 1"/>
    <property type="match status" value="1"/>
</dbReference>
<proteinExistence type="predicted"/>
<protein>
    <submittedName>
        <fullName evidence="4">DNA-binding protein</fullName>
    </submittedName>
</protein>
<dbReference type="SMART" id="SM00278">
    <property type="entry name" value="HhH1"/>
    <property type="match status" value="1"/>
</dbReference>
<evidence type="ECO:0000313" key="5">
    <source>
        <dbReference type="Proteomes" id="UP000179769"/>
    </source>
</evidence>
<organism evidence="4 5">
    <name type="scientific">Parafrankia soli</name>
    <dbReference type="NCBI Taxonomy" id="2599596"/>
    <lineage>
        <taxon>Bacteria</taxon>
        <taxon>Bacillati</taxon>
        <taxon>Actinomycetota</taxon>
        <taxon>Actinomycetes</taxon>
        <taxon>Frankiales</taxon>
        <taxon>Frankiaceae</taxon>
        <taxon>Parafrankia</taxon>
    </lineage>
</organism>
<evidence type="ECO:0000256" key="1">
    <source>
        <dbReference type="SAM" id="MobiDB-lite"/>
    </source>
</evidence>
<keyword evidence="5" id="KW-1185">Reference proteome</keyword>
<feature type="region of interest" description="Disordered" evidence="1">
    <location>
        <begin position="115"/>
        <end position="138"/>
    </location>
</feature>
<name>A0A1S1PQW5_9ACTN</name>
<dbReference type="OrthoDB" id="9758724at2"/>
<accession>A0A1S1PQW5</accession>
<dbReference type="AlphaFoldDB" id="A0A1S1PQW5"/>
<dbReference type="Pfam" id="PF12836">
    <property type="entry name" value="HHH_3"/>
    <property type="match status" value="1"/>
</dbReference>
<dbReference type="GO" id="GO:0006281">
    <property type="term" value="P:DNA repair"/>
    <property type="evidence" value="ECO:0007669"/>
    <property type="project" value="InterPro"/>
</dbReference>
<dbReference type="InterPro" id="IPR003583">
    <property type="entry name" value="Hlx-hairpin-Hlx_DNA-bd_motif"/>
</dbReference>
<keyword evidence="2" id="KW-1133">Transmembrane helix</keyword>
<feature type="region of interest" description="Disordered" evidence="1">
    <location>
        <begin position="214"/>
        <end position="249"/>
    </location>
</feature>
<feature type="region of interest" description="Disordered" evidence="1">
    <location>
        <begin position="1"/>
        <end position="61"/>
    </location>
</feature>
<dbReference type="Proteomes" id="UP000179769">
    <property type="component" value="Unassembled WGS sequence"/>
</dbReference>
<feature type="transmembrane region" description="Helical" evidence="2">
    <location>
        <begin position="84"/>
        <end position="104"/>
    </location>
</feature>
<feature type="domain" description="Helix-hairpin-helix DNA-binding motif class 1" evidence="3">
    <location>
        <begin position="262"/>
        <end position="281"/>
    </location>
</feature>
<evidence type="ECO:0000313" key="4">
    <source>
        <dbReference type="EMBL" id="OHV25173.1"/>
    </source>
</evidence>
<reference evidence="5" key="1">
    <citation type="submission" date="2016-07" db="EMBL/GenBank/DDBJ databases">
        <title>Frankia sp. NRRL B-16219 Genome sequencing.</title>
        <authorList>
            <person name="Ghodhbane-Gtari F."/>
            <person name="Swanson E."/>
            <person name="Gueddou A."/>
            <person name="Louati M."/>
            <person name="Nouioui I."/>
            <person name="Hezbri K."/>
            <person name="Abebe-Akele F."/>
            <person name="Simpson S."/>
            <person name="Morris K."/>
            <person name="Thomas K."/>
            <person name="Gtari M."/>
            <person name="Tisa L.S."/>
        </authorList>
    </citation>
    <scope>NUCLEOTIDE SEQUENCE [LARGE SCALE GENOMIC DNA]</scope>
    <source>
        <strain evidence="5">NRRL B-16219</strain>
    </source>
</reference>
<dbReference type="InterPro" id="IPR051675">
    <property type="entry name" value="Endo/Exo/Phosphatase_dom_1"/>
</dbReference>
<dbReference type="GO" id="GO:0015627">
    <property type="term" value="C:type II protein secretion system complex"/>
    <property type="evidence" value="ECO:0007669"/>
    <property type="project" value="TreeGrafter"/>
</dbReference>
<sequence length="314" mass="31139">MTRSSSHLSRGDDRGDDWPLAGLDGGDPDGWDQDGGAWDGGDWGDDGERDAGRADTRGSRVRRAVAARLPPTLRDAVLAPTARAALVLVLVAVAAAAVAGWLTWRDRPVALQPSAAAVGDSGPGEAARGPGGSATAAAELARNPAEPAAGEATPTTAPEVVVDVAGRVARPGVVRLPAGSRVVDAVERAGGVLPGTDTTGLALARVLTDGEQVLVDGRPGPAPPPPEAAGGGSPSGSSAGSAGGSAVGSAGRPLNLNTATVEQLDALPGVGPVLAQRIIDWRAANGPFTSPDQLGEVSGVGDRRLADLLPLVTA</sequence>
<feature type="compositionally biased region" description="Basic and acidic residues" evidence="1">
    <location>
        <begin position="49"/>
        <end position="58"/>
    </location>
</feature>
<evidence type="ECO:0000259" key="3">
    <source>
        <dbReference type="SMART" id="SM00278"/>
    </source>
</evidence>
<dbReference type="PANTHER" id="PTHR21180:SF32">
    <property type="entry name" value="ENDONUCLEASE_EXONUCLEASE_PHOSPHATASE FAMILY DOMAIN-CONTAINING PROTEIN 1"/>
    <property type="match status" value="1"/>
</dbReference>
<dbReference type="SUPFAM" id="SSF47781">
    <property type="entry name" value="RuvA domain 2-like"/>
    <property type="match status" value="1"/>
</dbReference>
<dbReference type="Gene3D" id="3.10.560.10">
    <property type="entry name" value="Outer membrane lipoprotein wza domain like"/>
    <property type="match status" value="1"/>
</dbReference>
<keyword evidence="2" id="KW-0812">Transmembrane</keyword>
<dbReference type="RefSeq" id="WP_071065327.1">
    <property type="nucleotide sequence ID" value="NZ_MAXA01000231.1"/>
</dbReference>
<evidence type="ECO:0000256" key="2">
    <source>
        <dbReference type="SAM" id="Phobius"/>
    </source>
</evidence>
<dbReference type="GO" id="GO:0015628">
    <property type="term" value="P:protein secretion by the type II secretion system"/>
    <property type="evidence" value="ECO:0007669"/>
    <property type="project" value="TreeGrafter"/>
</dbReference>
<dbReference type="InterPro" id="IPR019554">
    <property type="entry name" value="Soluble_ligand-bd"/>
</dbReference>
<dbReference type="GO" id="GO:0003677">
    <property type="term" value="F:DNA binding"/>
    <property type="evidence" value="ECO:0007669"/>
    <property type="project" value="UniProtKB-KW"/>
</dbReference>
<dbReference type="Gene3D" id="1.10.150.320">
    <property type="entry name" value="Photosystem II 12 kDa extrinsic protein"/>
    <property type="match status" value="1"/>
</dbReference>
<dbReference type="InterPro" id="IPR010994">
    <property type="entry name" value="RuvA_2-like"/>
</dbReference>
<dbReference type="Pfam" id="PF10531">
    <property type="entry name" value="SLBB"/>
    <property type="match status" value="1"/>
</dbReference>
<keyword evidence="2" id="KW-0472">Membrane</keyword>
<comment type="caution">
    <text evidence="4">The sequence shown here is derived from an EMBL/GenBank/DDBJ whole genome shotgun (WGS) entry which is preliminary data.</text>
</comment>
<dbReference type="EMBL" id="MAXA01000231">
    <property type="protein sequence ID" value="OHV25173.1"/>
    <property type="molecule type" value="Genomic_DNA"/>
</dbReference>